<protein>
    <submittedName>
        <fullName evidence="1">Uncharacterized protein</fullName>
    </submittedName>
</protein>
<accession>A0ABX8Q690</accession>
<proteinExistence type="predicted"/>
<sequence>MSDSAYTSTGEFSAETEGGERLLFHTTLVNLAISSRPVPVPFWQAIGDQEFDGPLPRRHAYLSVYFPVGVTAGTYPLTRDGDFRGSYAVGTLGDAEPYYSTSGQITLTIVPSAEGEQVEGTVFFTALNEKNGQQVFIKNGKFNMTN</sequence>
<reference evidence="1 2" key="2">
    <citation type="journal article" date="2021" name="Microorganisms">
        <title>The Ever-Expanding Pseudomonas Genus: Description of 43 New Species and Partition of the Pseudomonas putida Group.</title>
        <authorList>
            <person name="Girard L."/>
            <person name="Lood C."/>
            <person name="Hofte M."/>
            <person name="Vandamme P."/>
            <person name="Rokni-Zadeh H."/>
            <person name="van Noort V."/>
            <person name="Lavigne R."/>
            <person name="De Mot R."/>
        </authorList>
    </citation>
    <scope>NUCLEOTIDE SEQUENCE [LARGE SCALE GENOMIC DNA]</scope>
    <source>
        <strain evidence="1 2">ZA 5.3</strain>
    </source>
</reference>
<evidence type="ECO:0000313" key="1">
    <source>
        <dbReference type="EMBL" id="QXI08818.1"/>
    </source>
</evidence>
<dbReference type="EMBL" id="CP077089">
    <property type="protein sequence ID" value="QXI08818.1"/>
    <property type="molecule type" value="Genomic_DNA"/>
</dbReference>
<dbReference type="RefSeq" id="WP_150730139.1">
    <property type="nucleotide sequence ID" value="NZ_CP077089.1"/>
</dbReference>
<gene>
    <name evidence="1" type="ORF">HU718_014320</name>
</gene>
<dbReference type="Proteomes" id="UP000646386">
    <property type="component" value="Chromosome"/>
</dbReference>
<keyword evidence="2" id="KW-1185">Reference proteome</keyword>
<evidence type="ECO:0000313" key="2">
    <source>
        <dbReference type="Proteomes" id="UP000646386"/>
    </source>
</evidence>
<organism evidence="1 2">
    <name type="scientific">Pseudomonas tensinigenes</name>
    <dbReference type="NCBI Taxonomy" id="2745511"/>
    <lineage>
        <taxon>Bacteria</taxon>
        <taxon>Pseudomonadati</taxon>
        <taxon>Pseudomonadota</taxon>
        <taxon>Gammaproteobacteria</taxon>
        <taxon>Pseudomonadales</taxon>
        <taxon>Pseudomonadaceae</taxon>
        <taxon>Pseudomonas</taxon>
    </lineage>
</organism>
<reference evidence="1 2" key="1">
    <citation type="journal article" date="2020" name="Microorganisms">
        <title>Reliable Identification of Environmental Pseudomonas Isolates Using the rpoD Gene.</title>
        <authorList>
            <consortium name="The Broad Institute Genome Sequencing Platform"/>
            <person name="Girard L."/>
            <person name="Lood C."/>
            <person name="Rokni-Zadeh H."/>
            <person name="van Noort V."/>
            <person name="Lavigne R."/>
            <person name="De Mot R."/>
        </authorList>
    </citation>
    <scope>NUCLEOTIDE SEQUENCE [LARGE SCALE GENOMIC DNA]</scope>
    <source>
        <strain evidence="1 2">ZA 5.3</strain>
    </source>
</reference>
<name>A0ABX8Q690_9PSED</name>